<dbReference type="EMBL" id="JAAWVT010000007">
    <property type="protein sequence ID" value="NKG21863.1"/>
    <property type="molecule type" value="Genomic_DNA"/>
</dbReference>
<comment type="caution">
    <text evidence="2">The sequence shown here is derived from an EMBL/GenBank/DDBJ whole genome shotgun (WGS) entry which is preliminary data.</text>
</comment>
<organism evidence="2 3">
    <name type="scientific">Paeniglutamicibacter terrestris</name>
    <dbReference type="NCBI Taxonomy" id="2723403"/>
    <lineage>
        <taxon>Bacteria</taxon>
        <taxon>Bacillati</taxon>
        <taxon>Actinomycetota</taxon>
        <taxon>Actinomycetes</taxon>
        <taxon>Micrococcales</taxon>
        <taxon>Micrococcaceae</taxon>
        <taxon>Paeniglutamicibacter</taxon>
    </lineage>
</organism>
<dbReference type="Proteomes" id="UP000746595">
    <property type="component" value="Unassembled WGS sequence"/>
</dbReference>
<evidence type="ECO:0000313" key="2">
    <source>
        <dbReference type="EMBL" id="NKG21863.1"/>
    </source>
</evidence>
<protein>
    <submittedName>
        <fullName evidence="2">Uncharacterized protein</fullName>
    </submittedName>
</protein>
<reference evidence="2 3" key="1">
    <citation type="submission" date="2020-04" db="EMBL/GenBank/DDBJ databases">
        <title>Paeniglutamicibacter sp. ANT13_2, a novel actinomycete isolated from sediment in Antarctica.</title>
        <authorList>
            <person name="Sakdapetsiri C."/>
            <person name="Pinyakong O."/>
        </authorList>
    </citation>
    <scope>NUCLEOTIDE SEQUENCE [LARGE SCALE GENOMIC DNA]</scope>
    <source>
        <strain evidence="2 3">ANT13_2</strain>
    </source>
</reference>
<gene>
    <name evidence="2" type="ORF">HED64_14260</name>
</gene>
<sequence length="117" mass="12893">MAKERKSAAALAARQKARTKAQEMTQRHELLLEKAAEYFVLEDQSAARMESAQEQARQILDQAKESLDADRIQRGRIVVSMVATGESKVLVAQRLGISSGELRSLLEAASPTAEDRP</sequence>
<dbReference type="RefSeq" id="WP_168152684.1">
    <property type="nucleotide sequence ID" value="NZ_JAAWVT010000007.1"/>
</dbReference>
<evidence type="ECO:0000313" key="3">
    <source>
        <dbReference type="Proteomes" id="UP000746595"/>
    </source>
</evidence>
<proteinExistence type="predicted"/>
<keyword evidence="3" id="KW-1185">Reference proteome</keyword>
<name>A0ABX1G775_9MICC</name>
<feature type="region of interest" description="Disordered" evidence="1">
    <location>
        <begin position="1"/>
        <end position="25"/>
    </location>
</feature>
<accession>A0ABX1G775</accession>
<evidence type="ECO:0000256" key="1">
    <source>
        <dbReference type="SAM" id="MobiDB-lite"/>
    </source>
</evidence>